<dbReference type="InterPro" id="IPR041492">
    <property type="entry name" value="HAD_2"/>
</dbReference>
<proteinExistence type="inferred from homology"/>
<dbReference type="EMBL" id="JBHUJD010000048">
    <property type="protein sequence ID" value="MFD2312505.1"/>
    <property type="molecule type" value="Genomic_DNA"/>
</dbReference>
<dbReference type="InterPro" id="IPR036412">
    <property type="entry name" value="HAD-like_sf"/>
</dbReference>
<name>A0ABW5EK91_9GAMM</name>
<evidence type="ECO:0000313" key="6">
    <source>
        <dbReference type="Proteomes" id="UP001597425"/>
    </source>
</evidence>
<sequence length="216" mass="23782">MGKIVHLVLFDIDGTLVESYDFDTECFQAATKDVLGVTIGPDWSRYNHVTDSGILIEVIEELGLKSDSDRITEEVRERFVSRVADHISCHGVSPIFGAYEFLSQLVARQNVAVAFATGGWSESARMKLDAAGISFSSIALASSSDHYSRTDIMRLAEKRAGNGRYDSITYFGDGPWDQKASETLGYNFVSVGSRISSPQSIRDYTEANVALRYIGL</sequence>
<comment type="caution">
    <text evidence="5">The sequence shown here is derived from an EMBL/GenBank/DDBJ whole genome shotgun (WGS) entry which is preliminary data.</text>
</comment>
<evidence type="ECO:0000256" key="1">
    <source>
        <dbReference type="ARBA" id="ARBA00000830"/>
    </source>
</evidence>
<dbReference type="InterPro" id="IPR023214">
    <property type="entry name" value="HAD_sf"/>
</dbReference>
<comment type="similarity">
    <text evidence="3">Belongs to the HAD-like hydrolase superfamily. CbbY/CbbZ/Gph/YieH family.</text>
</comment>
<gene>
    <name evidence="5" type="ORF">ACFSKX_18970</name>
</gene>
<dbReference type="Pfam" id="PF13419">
    <property type="entry name" value="HAD_2"/>
    <property type="match status" value="1"/>
</dbReference>
<evidence type="ECO:0000256" key="2">
    <source>
        <dbReference type="ARBA" id="ARBA00004818"/>
    </source>
</evidence>
<dbReference type="EC" id="3.1.3.18" evidence="4"/>
<dbReference type="GO" id="GO:0016787">
    <property type="term" value="F:hydrolase activity"/>
    <property type="evidence" value="ECO:0007669"/>
    <property type="project" value="UniProtKB-KW"/>
</dbReference>
<reference evidence="6" key="1">
    <citation type="journal article" date="2019" name="Int. J. Syst. Evol. Microbiol.">
        <title>The Global Catalogue of Microorganisms (GCM) 10K type strain sequencing project: providing services to taxonomists for standard genome sequencing and annotation.</title>
        <authorList>
            <consortium name="The Broad Institute Genomics Platform"/>
            <consortium name="The Broad Institute Genome Sequencing Center for Infectious Disease"/>
            <person name="Wu L."/>
            <person name="Ma J."/>
        </authorList>
    </citation>
    <scope>NUCLEOTIDE SEQUENCE [LARGE SCALE GENOMIC DNA]</scope>
    <source>
        <strain evidence="6">KCTC 12848</strain>
    </source>
</reference>
<dbReference type="SUPFAM" id="SSF56784">
    <property type="entry name" value="HAD-like"/>
    <property type="match status" value="1"/>
</dbReference>
<keyword evidence="5" id="KW-0378">Hydrolase</keyword>
<organism evidence="5 6">
    <name type="scientific">Microbulbifer halophilus</name>
    <dbReference type="NCBI Taxonomy" id="453963"/>
    <lineage>
        <taxon>Bacteria</taxon>
        <taxon>Pseudomonadati</taxon>
        <taxon>Pseudomonadota</taxon>
        <taxon>Gammaproteobacteria</taxon>
        <taxon>Cellvibrionales</taxon>
        <taxon>Microbulbiferaceae</taxon>
        <taxon>Microbulbifer</taxon>
    </lineage>
</organism>
<dbReference type="PANTHER" id="PTHR43434">
    <property type="entry name" value="PHOSPHOGLYCOLATE PHOSPHATASE"/>
    <property type="match status" value="1"/>
</dbReference>
<dbReference type="Gene3D" id="3.40.50.1000">
    <property type="entry name" value="HAD superfamily/HAD-like"/>
    <property type="match status" value="1"/>
</dbReference>
<dbReference type="Gene3D" id="1.10.150.240">
    <property type="entry name" value="Putative phosphatase, domain 2"/>
    <property type="match status" value="1"/>
</dbReference>
<dbReference type="RefSeq" id="WP_265722139.1">
    <property type="nucleotide sequence ID" value="NZ_JAPIVK010000018.1"/>
</dbReference>
<dbReference type="Proteomes" id="UP001597425">
    <property type="component" value="Unassembled WGS sequence"/>
</dbReference>
<accession>A0ABW5EK91</accession>
<comment type="catalytic activity">
    <reaction evidence="1">
        <text>2-phosphoglycolate + H2O = glycolate + phosphate</text>
        <dbReference type="Rhea" id="RHEA:14369"/>
        <dbReference type="ChEBI" id="CHEBI:15377"/>
        <dbReference type="ChEBI" id="CHEBI:29805"/>
        <dbReference type="ChEBI" id="CHEBI:43474"/>
        <dbReference type="ChEBI" id="CHEBI:58033"/>
        <dbReference type="EC" id="3.1.3.18"/>
    </reaction>
</comment>
<dbReference type="InterPro" id="IPR023198">
    <property type="entry name" value="PGP-like_dom2"/>
</dbReference>
<evidence type="ECO:0000256" key="3">
    <source>
        <dbReference type="ARBA" id="ARBA00006171"/>
    </source>
</evidence>
<dbReference type="InterPro" id="IPR050155">
    <property type="entry name" value="HAD-like_hydrolase_sf"/>
</dbReference>
<keyword evidence="6" id="KW-1185">Reference proteome</keyword>
<dbReference type="PANTHER" id="PTHR43434:SF1">
    <property type="entry name" value="PHOSPHOGLYCOLATE PHOSPHATASE"/>
    <property type="match status" value="1"/>
</dbReference>
<evidence type="ECO:0000256" key="4">
    <source>
        <dbReference type="ARBA" id="ARBA00013078"/>
    </source>
</evidence>
<comment type="pathway">
    <text evidence="2">Organic acid metabolism; glycolate biosynthesis; glycolate from 2-phosphoglycolate: step 1/1.</text>
</comment>
<evidence type="ECO:0000313" key="5">
    <source>
        <dbReference type="EMBL" id="MFD2312505.1"/>
    </source>
</evidence>
<protein>
    <recommendedName>
        <fullName evidence="4">phosphoglycolate phosphatase</fullName>
        <ecNumber evidence="4">3.1.3.18</ecNumber>
    </recommendedName>
</protein>